<dbReference type="SUPFAM" id="SSF51695">
    <property type="entry name" value="PLC-like phosphodiesterases"/>
    <property type="match status" value="1"/>
</dbReference>
<dbReference type="InterPro" id="IPR051236">
    <property type="entry name" value="HAT_RTT109-like"/>
</dbReference>
<keyword evidence="5" id="KW-1185">Reference proteome</keyword>
<dbReference type="GeneID" id="63798738"/>
<feature type="chain" id="PRO_5016726722" description="Altered inheritance of mitochondria protein 6" evidence="3">
    <location>
        <begin position="20"/>
        <end position="453"/>
    </location>
</feature>
<reference evidence="4 5" key="1">
    <citation type="journal article" date="2017" name="Biotechnol. Biofuels">
        <title>Differential beta-glucosidase expression as a function of carbon source availability in Talaromyces amestolkiae: a genomic and proteomic approach.</title>
        <authorList>
            <person name="de Eugenio L.I."/>
            <person name="Mendez-Liter J.A."/>
            <person name="Nieto-Dominguez M."/>
            <person name="Alonso L."/>
            <person name="Gil-Munoz J."/>
            <person name="Barriuso J."/>
            <person name="Prieto A."/>
            <person name="Martinez M.J."/>
        </authorList>
    </citation>
    <scope>NUCLEOTIDE SEQUENCE [LARGE SCALE GENOMIC DNA]</scope>
    <source>
        <strain evidence="4 5">CIB</strain>
    </source>
</reference>
<dbReference type="Proteomes" id="UP000249363">
    <property type="component" value="Unassembled WGS sequence"/>
</dbReference>
<comment type="caution">
    <text evidence="4">The sequence shown here is derived from an EMBL/GenBank/DDBJ whole genome shotgun (WGS) entry which is preliminary data.</text>
</comment>
<sequence length="453" mass="48663">MQQILVTLGALSFLSLCQAAPHEKRSSDYISSCGSAWMARDDVSSNNGEIPRRGYLTAVTEFCEQASGQTVPAGGYLSLATHVFLDGGGNPSTNGIPGYVYFEVHNKQNSASHTVDLKNCTSYLQKLSNDNSKCWGSEHSDTKGGTWQVGSDAISYHALGENVPPAQDAVDKLYTSGALSALGGSGNVALSPFPLTFTSDVIPLPCHSHNDYTRDIPLYDALSAGCMSVEADVWLHNGNLRVAHTDPGDSGPTIQDLYINPLIALLDAQNSDGGNGNGVYPQRRNQSLVLLVDFKSDGTTTWDAVYTALQPLRDAGYLSYWDGSEFASRPVTIVTSGNAPWAQATNITANPNHDMFMDSRVNESLDGYDTSNTYYSSADFDSAITSSGSAPLSSSNQEKLTEQLDAGHAKGFLVRYWDIPSTDLWQELVDAGVDRLNVDDLEALAGIDFHLSS</sequence>
<protein>
    <recommendedName>
        <fullName evidence="2">Altered inheritance of mitochondria protein 6</fullName>
    </recommendedName>
</protein>
<evidence type="ECO:0000256" key="2">
    <source>
        <dbReference type="ARBA" id="ARBA00014286"/>
    </source>
</evidence>
<evidence type="ECO:0000256" key="1">
    <source>
        <dbReference type="ARBA" id="ARBA00008858"/>
    </source>
</evidence>
<name>A0A364LCJ6_TALAM</name>
<comment type="similarity">
    <text evidence="1">Belongs to the AIM6 family.</text>
</comment>
<dbReference type="GO" id="GO:0006629">
    <property type="term" value="P:lipid metabolic process"/>
    <property type="evidence" value="ECO:0007669"/>
    <property type="project" value="InterPro"/>
</dbReference>
<evidence type="ECO:0000313" key="4">
    <source>
        <dbReference type="EMBL" id="RAO73512.1"/>
    </source>
</evidence>
<dbReference type="RefSeq" id="XP_040738026.1">
    <property type="nucleotide sequence ID" value="XM_040882449.1"/>
</dbReference>
<dbReference type="STRING" id="1196081.A0A364LCJ6"/>
<evidence type="ECO:0000313" key="5">
    <source>
        <dbReference type="Proteomes" id="UP000249363"/>
    </source>
</evidence>
<organism evidence="4 5">
    <name type="scientific">Talaromyces amestolkiae</name>
    <dbReference type="NCBI Taxonomy" id="1196081"/>
    <lineage>
        <taxon>Eukaryota</taxon>
        <taxon>Fungi</taxon>
        <taxon>Dikarya</taxon>
        <taxon>Ascomycota</taxon>
        <taxon>Pezizomycotina</taxon>
        <taxon>Eurotiomycetes</taxon>
        <taxon>Eurotiomycetidae</taxon>
        <taxon>Eurotiales</taxon>
        <taxon>Trichocomaceae</taxon>
        <taxon>Talaromyces</taxon>
        <taxon>Talaromyces sect. Talaromyces</taxon>
    </lineage>
</organism>
<keyword evidence="3" id="KW-0732">Signal</keyword>
<dbReference type="PANTHER" id="PTHR31571">
    <property type="entry name" value="ALTERED INHERITANCE OF MITOCHONDRIA PROTEIN 6"/>
    <property type="match status" value="1"/>
</dbReference>
<dbReference type="PANTHER" id="PTHR31571:SF1">
    <property type="entry name" value="ALTERED INHERITANCE OF MITOCHONDRIA PROTEIN 6"/>
    <property type="match status" value="1"/>
</dbReference>
<dbReference type="GO" id="GO:0008081">
    <property type="term" value="F:phosphoric diester hydrolase activity"/>
    <property type="evidence" value="ECO:0007669"/>
    <property type="project" value="InterPro"/>
</dbReference>
<evidence type="ECO:0000256" key="3">
    <source>
        <dbReference type="SAM" id="SignalP"/>
    </source>
</evidence>
<gene>
    <name evidence="4" type="ORF">BHQ10_009524</name>
</gene>
<dbReference type="EMBL" id="MIKG01000025">
    <property type="protein sequence ID" value="RAO73512.1"/>
    <property type="molecule type" value="Genomic_DNA"/>
</dbReference>
<dbReference type="InterPro" id="IPR017946">
    <property type="entry name" value="PLC-like_Pdiesterase_TIM-brl"/>
</dbReference>
<accession>A0A364LCJ6</accession>
<feature type="signal peptide" evidence="3">
    <location>
        <begin position="1"/>
        <end position="19"/>
    </location>
</feature>
<dbReference type="AlphaFoldDB" id="A0A364LCJ6"/>
<dbReference type="OrthoDB" id="4153866at2759"/>
<proteinExistence type="inferred from homology"/>